<name>A0A2T0YDJ5_9MICC</name>
<keyword evidence="1" id="KW-0472">Membrane</keyword>
<keyword evidence="3" id="KW-1185">Reference proteome</keyword>
<dbReference type="RefSeq" id="WP_106123807.1">
    <property type="nucleotide sequence ID" value="NZ_PVTY01000017.1"/>
</dbReference>
<feature type="transmembrane region" description="Helical" evidence="1">
    <location>
        <begin position="157"/>
        <end position="175"/>
    </location>
</feature>
<proteinExistence type="predicted"/>
<comment type="caution">
    <text evidence="2">The sequence shown here is derived from an EMBL/GenBank/DDBJ whole genome shotgun (WGS) entry which is preliminary data.</text>
</comment>
<dbReference type="OrthoDB" id="3732080at2"/>
<accession>A0A2T0YDJ5</accession>
<feature type="transmembrane region" description="Helical" evidence="1">
    <location>
        <begin position="120"/>
        <end position="145"/>
    </location>
</feature>
<reference evidence="2 3" key="1">
    <citation type="submission" date="2018-03" db="EMBL/GenBank/DDBJ databases">
        <title>Comparative analysis of microorganisms from saline springs in Andes Mountain Range, Colombia.</title>
        <authorList>
            <person name="Rubin E."/>
        </authorList>
    </citation>
    <scope>NUCLEOTIDE SEQUENCE [LARGE SCALE GENOMIC DNA]</scope>
    <source>
        <strain evidence="2 3">CG 35</strain>
    </source>
</reference>
<organism evidence="2 3">
    <name type="scientific">Nesterenkonia sandarakina</name>
    <dbReference type="NCBI Taxonomy" id="272918"/>
    <lineage>
        <taxon>Bacteria</taxon>
        <taxon>Bacillati</taxon>
        <taxon>Actinomycetota</taxon>
        <taxon>Actinomycetes</taxon>
        <taxon>Micrococcales</taxon>
        <taxon>Micrococcaceae</taxon>
        <taxon>Nesterenkonia</taxon>
    </lineage>
</organism>
<gene>
    <name evidence="2" type="ORF">BCL67_1177</name>
</gene>
<feature type="transmembrane region" description="Helical" evidence="1">
    <location>
        <begin position="49"/>
        <end position="73"/>
    </location>
</feature>
<dbReference type="AlphaFoldDB" id="A0A2T0YDJ5"/>
<dbReference type="Proteomes" id="UP000238217">
    <property type="component" value="Unassembled WGS sequence"/>
</dbReference>
<evidence type="ECO:0000313" key="3">
    <source>
        <dbReference type="Proteomes" id="UP000238217"/>
    </source>
</evidence>
<evidence type="ECO:0000256" key="1">
    <source>
        <dbReference type="SAM" id="Phobius"/>
    </source>
</evidence>
<protein>
    <submittedName>
        <fullName evidence="2">Uncharacterized protein DUF3995</fullName>
    </submittedName>
</protein>
<keyword evidence="1" id="KW-0812">Transmembrane</keyword>
<sequence>MSRSTALIWWAGLLGLLNAAPSYYWAFGGDALLGTIGTWLIDLRDEMPVLSILALLGIAVGKTLAALIPLVAARLLKARAQSSPGPRSASAASAPSMGSRRQAASRLGQRPELWWNLSRLIAAALILYGAAGLLVNAGLLLWPGLDLQDPTARLGQALLWYPMLLSWGLVLAAGLRRLRATAAA</sequence>
<evidence type="ECO:0000313" key="2">
    <source>
        <dbReference type="EMBL" id="PRZ12905.1"/>
    </source>
</evidence>
<dbReference type="EMBL" id="PVTY01000017">
    <property type="protein sequence ID" value="PRZ12905.1"/>
    <property type="molecule type" value="Genomic_DNA"/>
</dbReference>
<keyword evidence="1" id="KW-1133">Transmembrane helix</keyword>